<dbReference type="Proteomes" id="UP000267469">
    <property type="component" value="Unassembled WGS sequence"/>
</dbReference>
<dbReference type="AlphaFoldDB" id="A0A3N0EUG3"/>
<proteinExistence type="predicted"/>
<dbReference type="EMBL" id="RJTM01000026">
    <property type="protein sequence ID" value="RNL91451.1"/>
    <property type="molecule type" value="Genomic_DNA"/>
</dbReference>
<reference evidence="1 2" key="1">
    <citation type="submission" date="2018-10" db="EMBL/GenBank/DDBJ databases">
        <title>Sinomicrobium pectinilyticum sp. nov., a pectinase-producing bacterium isolated from alkaline and saline soil, and emended description of the genus Sinomicrobium.</title>
        <authorList>
            <person name="Cheng B."/>
            <person name="Li C."/>
            <person name="Lai Q."/>
            <person name="Du M."/>
            <person name="Shao Z."/>
            <person name="Xu P."/>
            <person name="Yang C."/>
        </authorList>
    </citation>
    <scope>NUCLEOTIDE SEQUENCE [LARGE SCALE GENOMIC DNA]</scope>
    <source>
        <strain evidence="1 2">5DNS001</strain>
    </source>
</reference>
<protein>
    <recommendedName>
        <fullName evidence="3">Carboxypeptidase-like regulatory domain-containing protein</fullName>
    </recommendedName>
</protein>
<accession>A0A3N0EUG3</accession>
<comment type="caution">
    <text evidence="1">The sequence shown here is derived from an EMBL/GenBank/DDBJ whole genome shotgun (WGS) entry which is preliminary data.</text>
</comment>
<evidence type="ECO:0000313" key="2">
    <source>
        <dbReference type="Proteomes" id="UP000267469"/>
    </source>
</evidence>
<dbReference type="SUPFAM" id="SSF49464">
    <property type="entry name" value="Carboxypeptidase regulatory domain-like"/>
    <property type="match status" value="1"/>
</dbReference>
<organism evidence="1 2">
    <name type="scientific">Sinomicrobium pectinilyticum</name>
    <dbReference type="NCBI Taxonomy" id="1084421"/>
    <lineage>
        <taxon>Bacteria</taxon>
        <taxon>Pseudomonadati</taxon>
        <taxon>Bacteroidota</taxon>
        <taxon>Flavobacteriia</taxon>
        <taxon>Flavobacteriales</taxon>
        <taxon>Flavobacteriaceae</taxon>
        <taxon>Sinomicrobium</taxon>
    </lineage>
</organism>
<gene>
    <name evidence="1" type="ORF">ED312_04585</name>
</gene>
<evidence type="ECO:0000313" key="1">
    <source>
        <dbReference type="EMBL" id="RNL91451.1"/>
    </source>
</evidence>
<name>A0A3N0EUG3_SINP1</name>
<evidence type="ECO:0008006" key="3">
    <source>
        <dbReference type="Google" id="ProtNLM"/>
    </source>
</evidence>
<dbReference type="InterPro" id="IPR008969">
    <property type="entry name" value="CarboxyPept-like_regulatory"/>
</dbReference>
<keyword evidence="2" id="KW-1185">Reference proteome</keyword>
<sequence length="262" mass="30189">MFQTIAMYKTKMYLFLVTCSLTRLGFAQETSPVSGKISSSGELLKNIKITNLHTGITTYSDDEGRFNIPALKKDSLLFSSGFFEEKVIVVRPGHFKEALHIDLTEKVNQLDEVIVEDKYIAPDFDEKAYSNGLQKQIAEDMKNDPTKYMTNMSGNMDFVLIFNLIYGLFKKDKPKEAPPKTIVYEELDNLFRNDPFFTEKLLTNELKIPEDYRGLFLVYCESKKIDATLLAQENQFDLLNQLILHSKEFLYSVDNADSEPWH</sequence>